<name>A0A3A9B390_9FIRM</name>
<dbReference type="InterPro" id="IPR012337">
    <property type="entry name" value="RNaseH-like_sf"/>
</dbReference>
<evidence type="ECO:0000259" key="2">
    <source>
        <dbReference type="PROSITE" id="PS50994"/>
    </source>
</evidence>
<dbReference type="GO" id="GO:0015074">
    <property type="term" value="P:DNA integration"/>
    <property type="evidence" value="ECO:0007669"/>
    <property type="project" value="InterPro"/>
</dbReference>
<feature type="region of interest" description="Disordered" evidence="1">
    <location>
        <begin position="101"/>
        <end position="125"/>
    </location>
</feature>
<evidence type="ECO:0000256" key="1">
    <source>
        <dbReference type="SAM" id="MobiDB-lite"/>
    </source>
</evidence>
<reference evidence="3 4" key="1">
    <citation type="submission" date="2018-09" db="EMBL/GenBank/DDBJ databases">
        <title>Murine metabolic-syndrome-specific gut microbial biobank.</title>
        <authorList>
            <person name="Liu C."/>
        </authorList>
    </citation>
    <scope>NUCLEOTIDE SEQUENCE [LARGE SCALE GENOMIC DNA]</scope>
    <source>
        <strain evidence="3 4">0.1xD8-82</strain>
    </source>
</reference>
<dbReference type="InterPro" id="IPR001584">
    <property type="entry name" value="Integrase_cat-core"/>
</dbReference>
<dbReference type="OrthoDB" id="9775203at2"/>
<dbReference type="SUPFAM" id="SSF53098">
    <property type="entry name" value="Ribonuclease H-like"/>
    <property type="match status" value="1"/>
</dbReference>
<organism evidence="3 4">
    <name type="scientific">Parablautia intestinalis</name>
    <dbReference type="NCBI Taxonomy" id="2320100"/>
    <lineage>
        <taxon>Bacteria</taxon>
        <taxon>Bacillati</taxon>
        <taxon>Bacillota</taxon>
        <taxon>Clostridia</taxon>
        <taxon>Lachnospirales</taxon>
        <taxon>Lachnospiraceae</taxon>
        <taxon>Parablautia</taxon>
    </lineage>
</organism>
<dbReference type="PANTHER" id="PTHR46889:SF5">
    <property type="entry name" value="INTEGRASE PROTEIN"/>
    <property type="match status" value="1"/>
</dbReference>
<sequence length="303" mass="34872">MMFIALKTEDGVIKGKLSFCCRMLNVTRQGFYKYPADKDRPWKYEALADAMRAIVAEDVCNDTYGRIRMYQALVLKQPEGIRIPGEQTVYRVMEEIGLSHRPKRRPNGITKADRQARKSDDLPKRDFTSAEPFKKCVTVITEIKAKDGKLYVSAIFDCFDAAVPGLAMDTNMKAALCRQTLENAVRAYPALREAVIHSDRGTQYTSGTCRKGVQKYGIFQSMNSAGGRCHDNARCESMWARMKEELLYGRCHTEEMDIEELKTLIWRYFISYWNNRRICSTNEGLPPMVKRQRYYESLDAAWA</sequence>
<evidence type="ECO:0000313" key="4">
    <source>
        <dbReference type="Proteomes" id="UP000280696"/>
    </source>
</evidence>
<dbReference type="EMBL" id="RAYQ01000001">
    <property type="protein sequence ID" value="RKI94221.1"/>
    <property type="molecule type" value="Genomic_DNA"/>
</dbReference>
<dbReference type="AlphaFoldDB" id="A0A3A9B390"/>
<dbReference type="InterPro" id="IPR048020">
    <property type="entry name" value="Transpos_IS3"/>
</dbReference>
<dbReference type="PROSITE" id="PS50994">
    <property type="entry name" value="INTEGRASE"/>
    <property type="match status" value="1"/>
</dbReference>
<dbReference type="InterPro" id="IPR036397">
    <property type="entry name" value="RNaseH_sf"/>
</dbReference>
<feature type="domain" description="Integrase catalytic" evidence="2">
    <location>
        <begin position="114"/>
        <end position="295"/>
    </location>
</feature>
<dbReference type="PANTHER" id="PTHR46889">
    <property type="entry name" value="TRANSPOSASE INSF FOR INSERTION SEQUENCE IS3B-RELATED"/>
    <property type="match status" value="1"/>
</dbReference>
<accession>A0A3A9B390</accession>
<feature type="compositionally biased region" description="Basic and acidic residues" evidence="1">
    <location>
        <begin position="111"/>
        <end position="125"/>
    </location>
</feature>
<dbReference type="Gene3D" id="3.30.420.10">
    <property type="entry name" value="Ribonuclease H-like superfamily/Ribonuclease H"/>
    <property type="match status" value="1"/>
</dbReference>
<gene>
    <name evidence="3" type="ORF">D7V94_01260</name>
</gene>
<evidence type="ECO:0000313" key="3">
    <source>
        <dbReference type="EMBL" id="RKI94221.1"/>
    </source>
</evidence>
<dbReference type="GO" id="GO:0003676">
    <property type="term" value="F:nucleic acid binding"/>
    <property type="evidence" value="ECO:0007669"/>
    <property type="project" value="InterPro"/>
</dbReference>
<dbReference type="NCBIfam" id="NF033516">
    <property type="entry name" value="transpos_IS3"/>
    <property type="match status" value="1"/>
</dbReference>
<comment type="caution">
    <text evidence="3">The sequence shown here is derived from an EMBL/GenBank/DDBJ whole genome shotgun (WGS) entry which is preliminary data.</text>
</comment>
<dbReference type="RefSeq" id="WP_120466011.1">
    <property type="nucleotide sequence ID" value="NZ_RAYQ01000001.1"/>
</dbReference>
<proteinExistence type="predicted"/>
<keyword evidence="4" id="KW-1185">Reference proteome</keyword>
<dbReference type="InterPro" id="IPR050900">
    <property type="entry name" value="Transposase_IS3/IS150/IS904"/>
</dbReference>
<dbReference type="Proteomes" id="UP000280696">
    <property type="component" value="Unassembled WGS sequence"/>
</dbReference>
<dbReference type="Pfam" id="PF00665">
    <property type="entry name" value="rve"/>
    <property type="match status" value="1"/>
</dbReference>
<protein>
    <submittedName>
        <fullName evidence="3">IS3 family transposase</fullName>
    </submittedName>
</protein>